<evidence type="ECO:0000256" key="10">
    <source>
        <dbReference type="SAM" id="MobiDB-lite"/>
    </source>
</evidence>
<keyword evidence="13" id="KW-1185">Reference proteome</keyword>
<keyword evidence="4 8" id="KW-0812">Transmembrane</keyword>
<dbReference type="InterPro" id="IPR036765">
    <property type="entry name" value="ZipA_FtsZ-bd_C_sf"/>
</dbReference>
<keyword evidence="6 8" id="KW-0472">Membrane</keyword>
<keyword evidence="5 8" id="KW-1133">Transmembrane helix</keyword>
<evidence type="ECO:0000259" key="11">
    <source>
        <dbReference type="SMART" id="SM00771"/>
    </source>
</evidence>
<keyword evidence="2 8" id="KW-0997">Cell inner membrane</keyword>
<accession>A0ABU1UVY8</accession>
<organism evidence="12 13">
    <name type="scientific">Cellvibrio fibrivorans</name>
    <dbReference type="NCBI Taxonomy" id="126350"/>
    <lineage>
        <taxon>Bacteria</taxon>
        <taxon>Pseudomonadati</taxon>
        <taxon>Pseudomonadota</taxon>
        <taxon>Gammaproteobacteria</taxon>
        <taxon>Cellvibrionales</taxon>
        <taxon>Cellvibrionaceae</taxon>
        <taxon>Cellvibrio</taxon>
    </lineage>
</organism>
<dbReference type="NCBIfam" id="TIGR02205">
    <property type="entry name" value="septum_zipA"/>
    <property type="match status" value="1"/>
</dbReference>
<comment type="function">
    <text evidence="8 9">Essential cell division protein that stabilizes the FtsZ protofilaments by cross-linking them and that serves as a cytoplasmic membrane anchor for the Z ring. Also required for the recruitment to the septal ring of downstream cell division proteins.</text>
</comment>
<feature type="compositionally biased region" description="Acidic residues" evidence="10">
    <location>
        <begin position="227"/>
        <end position="241"/>
    </location>
</feature>
<feature type="compositionally biased region" description="Polar residues" evidence="10">
    <location>
        <begin position="114"/>
        <end position="124"/>
    </location>
</feature>
<feature type="compositionally biased region" description="Acidic residues" evidence="10">
    <location>
        <begin position="158"/>
        <end position="177"/>
    </location>
</feature>
<evidence type="ECO:0000256" key="4">
    <source>
        <dbReference type="ARBA" id="ARBA00022692"/>
    </source>
</evidence>
<evidence type="ECO:0000313" key="12">
    <source>
        <dbReference type="EMBL" id="MDR7089358.1"/>
    </source>
</evidence>
<keyword evidence="3 8" id="KW-0132">Cell division</keyword>
<feature type="compositionally biased region" description="Acidic residues" evidence="10">
    <location>
        <begin position="199"/>
        <end position="220"/>
    </location>
</feature>
<feature type="compositionally biased region" description="Basic and acidic residues" evidence="10">
    <location>
        <begin position="83"/>
        <end position="99"/>
    </location>
</feature>
<dbReference type="InterPro" id="IPR007449">
    <property type="entry name" value="ZipA_FtsZ-bd_C"/>
</dbReference>
<dbReference type="Pfam" id="PF04354">
    <property type="entry name" value="ZipA_C"/>
    <property type="match status" value="1"/>
</dbReference>
<evidence type="ECO:0000256" key="9">
    <source>
        <dbReference type="RuleBase" id="RU003612"/>
    </source>
</evidence>
<proteinExistence type="inferred from homology"/>
<feature type="region of interest" description="Disordered" evidence="10">
    <location>
        <begin position="37"/>
        <end position="258"/>
    </location>
</feature>
<dbReference type="HAMAP" id="MF_00509">
    <property type="entry name" value="ZipA"/>
    <property type="match status" value="1"/>
</dbReference>
<dbReference type="EMBL" id="JAVDVX010000002">
    <property type="protein sequence ID" value="MDR7089358.1"/>
    <property type="molecule type" value="Genomic_DNA"/>
</dbReference>
<comment type="subunit">
    <text evidence="8">Interacts with FtsZ via their C-terminal domains.</text>
</comment>
<evidence type="ECO:0000256" key="3">
    <source>
        <dbReference type="ARBA" id="ARBA00022618"/>
    </source>
</evidence>
<gene>
    <name evidence="8" type="primary">zipA</name>
    <name evidence="12" type="ORF">J2X05_001364</name>
</gene>
<protein>
    <recommendedName>
        <fullName evidence="8 9">Cell division protein ZipA</fullName>
    </recommendedName>
</protein>
<comment type="caution">
    <text evidence="12">The sequence shown here is derived from an EMBL/GenBank/DDBJ whole genome shotgun (WGS) entry which is preliminary data.</text>
</comment>
<dbReference type="Gene3D" id="3.30.1400.10">
    <property type="entry name" value="ZipA, C-terminal FtsZ-binding domain"/>
    <property type="match status" value="1"/>
</dbReference>
<reference evidence="12 13" key="1">
    <citation type="submission" date="2023-07" db="EMBL/GenBank/DDBJ databases">
        <title>Sorghum-associated microbial communities from plants grown in Nebraska, USA.</title>
        <authorList>
            <person name="Schachtman D."/>
        </authorList>
    </citation>
    <scope>NUCLEOTIDE SEQUENCE [LARGE SCALE GENOMIC DNA]</scope>
    <source>
        <strain evidence="12 13">BE190</strain>
    </source>
</reference>
<sequence>MWKDWVIIVGFLLILLILADGIRRKRNERNGNIKVSRSLKKSLKQQAEYEDEPPAEAPSYTSELPNGGARVVGQRDPSARVPSIEKKPQAKSYLEKHQQPEPVAPPSSLRAQREPQQTSLNLGQSVPMLMESVDDNKVSAVANNERIEPSFSASRDEDLNDDYDDRQDDDYEGEDYERDDHPYTRELDDGEDRNILAQDESDYEDERDLSPEENEGFEDDEYRHEEEYDEDDSEEDYEGDESQSSSTAQNNFAEKQPAEPEEVLIINVMAHKGEMFNGADLLDIVLQCGMRYGSMDIFHRHSDTKGEGALLFSMANMVKPGTFDLDAMDEFETPGVSLFMTLPINADSMQSFDLMADTARAIAETLNGELKDEQRSVMTRQTLDHCRERIRNFERMRLFRRPAPR</sequence>
<comment type="similarity">
    <text evidence="8 9">Belongs to the ZipA family.</text>
</comment>
<keyword evidence="1 8" id="KW-1003">Cell membrane</keyword>
<evidence type="ECO:0000256" key="1">
    <source>
        <dbReference type="ARBA" id="ARBA00022475"/>
    </source>
</evidence>
<evidence type="ECO:0000256" key="5">
    <source>
        <dbReference type="ARBA" id="ARBA00022989"/>
    </source>
</evidence>
<feature type="domain" description="ZipA C-terminal FtsZ-binding" evidence="11">
    <location>
        <begin position="260"/>
        <end position="390"/>
    </location>
</feature>
<evidence type="ECO:0000256" key="6">
    <source>
        <dbReference type="ARBA" id="ARBA00023136"/>
    </source>
</evidence>
<dbReference type="InterPro" id="IPR011919">
    <property type="entry name" value="Cell_div_ZipA"/>
</dbReference>
<evidence type="ECO:0000256" key="8">
    <source>
        <dbReference type="HAMAP-Rule" id="MF_00509"/>
    </source>
</evidence>
<name>A0ABU1UVY8_9GAMM</name>
<keyword evidence="7 8" id="KW-0131">Cell cycle</keyword>
<dbReference type="SMART" id="SM00771">
    <property type="entry name" value="ZipA_C"/>
    <property type="match status" value="1"/>
</dbReference>
<dbReference type="RefSeq" id="WP_310070357.1">
    <property type="nucleotide sequence ID" value="NZ_JAVDVX010000002.1"/>
</dbReference>
<evidence type="ECO:0000256" key="7">
    <source>
        <dbReference type="ARBA" id="ARBA00023306"/>
    </source>
</evidence>
<dbReference type="Proteomes" id="UP001253595">
    <property type="component" value="Unassembled WGS sequence"/>
</dbReference>
<comment type="subcellular location">
    <subcellularLocation>
        <location evidence="8">Cell inner membrane</location>
        <topology evidence="8">Single-pass type I membrane protein</topology>
    </subcellularLocation>
    <text evidence="8">Localizes to the Z ring in an FtsZ-dependent manner.</text>
</comment>
<evidence type="ECO:0000256" key="2">
    <source>
        <dbReference type="ARBA" id="ARBA00022519"/>
    </source>
</evidence>
<dbReference type="PANTHER" id="PTHR38685:SF1">
    <property type="entry name" value="CELL DIVISION PROTEIN ZIPA"/>
    <property type="match status" value="1"/>
</dbReference>
<dbReference type="PANTHER" id="PTHR38685">
    <property type="entry name" value="CELL DIVISION PROTEIN ZIPA"/>
    <property type="match status" value="1"/>
</dbReference>
<evidence type="ECO:0000313" key="13">
    <source>
        <dbReference type="Proteomes" id="UP001253595"/>
    </source>
</evidence>
<feature type="compositionally biased region" description="Basic and acidic residues" evidence="10">
    <location>
        <begin position="178"/>
        <end position="187"/>
    </location>
</feature>
<dbReference type="GO" id="GO:0051301">
    <property type="term" value="P:cell division"/>
    <property type="evidence" value="ECO:0007669"/>
    <property type="project" value="UniProtKB-KW"/>
</dbReference>
<dbReference type="SUPFAM" id="SSF64383">
    <property type="entry name" value="Cell-division protein ZipA, C-terminal domain"/>
    <property type="match status" value="1"/>
</dbReference>